<evidence type="ECO:0000313" key="2">
    <source>
        <dbReference type="Proteomes" id="UP001172680"/>
    </source>
</evidence>
<reference evidence="1" key="1">
    <citation type="submission" date="2022-10" db="EMBL/GenBank/DDBJ databases">
        <title>Culturing micro-colonial fungi from biological soil crusts in the Mojave desert and describing Neophaeococcomyces mojavensis, and introducing the new genera and species Taxawa tesnikishii.</title>
        <authorList>
            <person name="Kurbessoian T."/>
            <person name="Stajich J.E."/>
        </authorList>
    </citation>
    <scope>NUCLEOTIDE SEQUENCE</scope>
    <source>
        <strain evidence="1">JES_115</strain>
    </source>
</reference>
<sequence>MAKNPPDERLVYLALKNIFKGPHAQLRSSKAVRKCIKKHQTDSGVRDLIQEHNIENVCNAAKILLEQQIFESTLKAKIRFPEVFEVSPAQSAERAASEAEAARTEADAIKGAAEGQAGPSNSAEKDEKGKGKGKERQISFHDSTPQSQRRSFPHATISVPSLYPVYLPFKTQHRLLGKVQGILENACFNFGQKTMRDVLQEQGWDCPESGELNLWSKVFLVNEDKFAADEMDELGKPFPELLDSMAHLRHTAVHRVRVNVNRIEQFMVDSESLAKLLQDDACIKTLSQLRRETQLTIDELRRNKDLLESRLAETLKRIAAQRLELDRLEQTAIEDMLKEDKEYQSFAGTNLEQTIMSPETIVQSVATTENETGSEADADADSFDEPDIGHHQPAFGPSVSSQPPTRRSTLSPTTLPDPSPPAIYRDGFMYFDSRMHLEVRQFEWHARATASELHALLLSGPVPPSKEKPVMWWEAQMRHYGFAPTKYSDKNKAKVKLARLLTAGALVVPEHIRKIEESMREEYVEAAKRMGIVLPPPEAEAALTAATPATPEAPTAPAPIPAWKRNLLPATDAPPPLPRRYDAAFSRAAAAAHKRIRLAEGITEDERVDLGVAAVYGAEDEKEAVAAAAAEARRRKPTEIPGFWGARYKVTEGRERLLLGGVEGGRSTDESADEWEDVGGREGRSEGEENSGRWEAEQGGTARTAERITRVDDEPRKKRVRGRSSSSGPEAGAESDGRQTSMVDENFKTRTFSGVVEEGNEAHDDGDEDDEDVHDEEAGLKYGHGDDSDDSDGSDEGLFVR</sequence>
<evidence type="ECO:0000313" key="1">
    <source>
        <dbReference type="EMBL" id="KAJ9636673.1"/>
    </source>
</evidence>
<protein>
    <submittedName>
        <fullName evidence="1">Uncharacterized protein</fullName>
    </submittedName>
</protein>
<comment type="caution">
    <text evidence="1">The sequence shown here is derived from an EMBL/GenBank/DDBJ whole genome shotgun (WGS) entry which is preliminary data.</text>
</comment>
<dbReference type="Proteomes" id="UP001172680">
    <property type="component" value="Unassembled WGS sequence"/>
</dbReference>
<proteinExistence type="predicted"/>
<organism evidence="1 2">
    <name type="scientific">Coniosporium tulheliwenetii</name>
    <dbReference type="NCBI Taxonomy" id="3383036"/>
    <lineage>
        <taxon>Eukaryota</taxon>
        <taxon>Fungi</taxon>
        <taxon>Dikarya</taxon>
        <taxon>Ascomycota</taxon>
        <taxon>Pezizomycotina</taxon>
        <taxon>Dothideomycetes</taxon>
        <taxon>Dothideomycetes incertae sedis</taxon>
        <taxon>Coniosporium</taxon>
    </lineage>
</organism>
<dbReference type="EMBL" id="JAPDRP010000024">
    <property type="protein sequence ID" value="KAJ9636673.1"/>
    <property type="molecule type" value="Genomic_DNA"/>
</dbReference>
<gene>
    <name evidence="1" type="ORF">H2199_007666</name>
</gene>
<accession>A0ACC2YN32</accession>
<name>A0ACC2YN32_9PEZI</name>
<keyword evidence="2" id="KW-1185">Reference proteome</keyword>